<dbReference type="InterPro" id="IPR051208">
    <property type="entry name" value="Class-I_Fumarase/Tartrate_DH"/>
</dbReference>
<evidence type="ECO:0000256" key="6">
    <source>
        <dbReference type="ARBA" id="ARBA00023239"/>
    </source>
</evidence>
<dbReference type="NCBIfam" id="TIGR00722">
    <property type="entry name" value="ttdA_fumA_fumB"/>
    <property type="match status" value="1"/>
</dbReference>
<dbReference type="AlphaFoldDB" id="A0A133VJ53"/>
<evidence type="ECO:0000256" key="4">
    <source>
        <dbReference type="ARBA" id="ARBA00023004"/>
    </source>
</evidence>
<organism evidence="8 9">
    <name type="scientific">candidate division MSBL1 archaeon SCGC-AAA382F02</name>
    <dbReference type="NCBI Taxonomy" id="1698282"/>
    <lineage>
        <taxon>Archaea</taxon>
        <taxon>Methanobacteriati</taxon>
        <taxon>Methanobacteriota</taxon>
        <taxon>candidate division MSBL1</taxon>
    </lineage>
</organism>
<dbReference type="GO" id="GO:0016829">
    <property type="term" value="F:lyase activity"/>
    <property type="evidence" value="ECO:0007669"/>
    <property type="project" value="UniProtKB-KW"/>
</dbReference>
<dbReference type="PANTHER" id="PTHR30389">
    <property type="entry name" value="FUMARATE HYDRATASE-RELATED"/>
    <property type="match status" value="1"/>
</dbReference>
<comment type="caution">
    <text evidence="8">The sequence shown here is derived from an EMBL/GenBank/DDBJ whole genome shotgun (WGS) entry which is preliminary data.</text>
</comment>
<gene>
    <name evidence="8" type="ORF">AKJ53_00200</name>
</gene>
<dbReference type="GO" id="GO:0051539">
    <property type="term" value="F:4 iron, 4 sulfur cluster binding"/>
    <property type="evidence" value="ECO:0007669"/>
    <property type="project" value="UniProtKB-KW"/>
</dbReference>
<proteinExistence type="inferred from homology"/>
<dbReference type="NCBIfam" id="NF004885">
    <property type="entry name" value="PRK06246.1"/>
    <property type="match status" value="1"/>
</dbReference>
<keyword evidence="3" id="KW-0479">Metal-binding</keyword>
<keyword evidence="4" id="KW-0408">Iron</keyword>
<evidence type="ECO:0000256" key="3">
    <source>
        <dbReference type="ARBA" id="ARBA00022723"/>
    </source>
</evidence>
<evidence type="ECO:0000256" key="2">
    <source>
        <dbReference type="ARBA" id="ARBA00022485"/>
    </source>
</evidence>
<dbReference type="Pfam" id="PF05681">
    <property type="entry name" value="Fumerase"/>
    <property type="match status" value="1"/>
</dbReference>
<keyword evidence="6" id="KW-0456">Lyase</keyword>
<dbReference type="EMBL" id="LHYG01000002">
    <property type="protein sequence ID" value="KXB06457.1"/>
    <property type="molecule type" value="Genomic_DNA"/>
</dbReference>
<evidence type="ECO:0000313" key="9">
    <source>
        <dbReference type="Proteomes" id="UP000070491"/>
    </source>
</evidence>
<dbReference type="InterPro" id="IPR004646">
    <property type="entry name" value="Fe-S_hydro-lyase_TtdA-typ_cat"/>
</dbReference>
<comment type="similarity">
    <text evidence="1">Belongs to the class-I fumarase family.</text>
</comment>
<dbReference type="PANTHER" id="PTHR30389:SF17">
    <property type="entry name" value="L(+)-TARTRATE DEHYDRATASE SUBUNIT ALPHA-RELATED"/>
    <property type="match status" value="1"/>
</dbReference>
<sequence>MPPKNEFQNTIEEMLRLSATRLPQDVTEALKVAKENESDSIAEGQLGAILKNLRIAREKNAPICQDTGIPIFFIKKGQESEFDFDLKKVIEESIEKATESVPLRPNVVDPLSRKNSGNNLGEKHPLIHIETQPGKGFEIELMLKGAGSENWSRLFMMKPTSSKEKIKEKVIQTVKEAGGQTCPPIIIGLGIGGTSEKASLIAKKALLKPLNKENENDELANFEKEITESVNELGVGPMGLGGKTTALGTRIEKAGCHTASLPVAINFQCWAARRAKAQIKDDGLEIEVP</sequence>
<evidence type="ECO:0000256" key="5">
    <source>
        <dbReference type="ARBA" id="ARBA00023014"/>
    </source>
</evidence>
<dbReference type="GO" id="GO:0046872">
    <property type="term" value="F:metal ion binding"/>
    <property type="evidence" value="ECO:0007669"/>
    <property type="project" value="UniProtKB-KW"/>
</dbReference>
<evidence type="ECO:0000259" key="7">
    <source>
        <dbReference type="Pfam" id="PF05681"/>
    </source>
</evidence>
<evidence type="ECO:0000256" key="1">
    <source>
        <dbReference type="ARBA" id="ARBA00008876"/>
    </source>
</evidence>
<protein>
    <recommendedName>
        <fullName evidence="7">Fe-S hydro-lyase tartrate dehydratase alpha-type catalytic domain-containing protein</fullName>
    </recommendedName>
</protein>
<keyword evidence="9" id="KW-1185">Reference proteome</keyword>
<reference evidence="8 9" key="1">
    <citation type="journal article" date="2016" name="Sci. Rep.">
        <title>Metabolic traits of an uncultured archaeal lineage -MSBL1- from brine pools of the Red Sea.</title>
        <authorList>
            <person name="Mwirichia R."/>
            <person name="Alam I."/>
            <person name="Rashid M."/>
            <person name="Vinu M."/>
            <person name="Ba-Alawi W."/>
            <person name="Anthony Kamau A."/>
            <person name="Kamanda Ngugi D."/>
            <person name="Goker M."/>
            <person name="Klenk H.P."/>
            <person name="Bajic V."/>
            <person name="Stingl U."/>
        </authorList>
    </citation>
    <scope>NUCLEOTIDE SEQUENCE [LARGE SCALE GENOMIC DNA]</scope>
    <source>
        <strain evidence="8">SCGC-AAA382F02</strain>
    </source>
</reference>
<feature type="domain" description="Fe-S hydro-lyase tartrate dehydratase alpha-type catalytic" evidence="7">
    <location>
        <begin position="9"/>
        <end position="277"/>
    </location>
</feature>
<dbReference type="Proteomes" id="UP000070491">
    <property type="component" value="Unassembled WGS sequence"/>
</dbReference>
<keyword evidence="2" id="KW-0004">4Fe-4S</keyword>
<name>A0A133VJ53_9EURY</name>
<dbReference type="PATRIC" id="fig|1698282.3.peg.171"/>
<evidence type="ECO:0000313" key="8">
    <source>
        <dbReference type="EMBL" id="KXB06457.1"/>
    </source>
</evidence>
<accession>A0A133VJ53</accession>
<keyword evidence="5" id="KW-0411">Iron-sulfur</keyword>